<protein>
    <submittedName>
        <fullName evidence="2">Uncharacterized protein</fullName>
    </submittedName>
</protein>
<accession>A0A0B6Y2G7</accession>
<proteinExistence type="predicted"/>
<sequence>MINYRTKTVMSRHSVHASVGSTWCSRSHLTSAMQERTKQMSENQEEQAG</sequence>
<feature type="compositionally biased region" description="Polar residues" evidence="1">
    <location>
        <begin position="1"/>
        <end position="11"/>
    </location>
</feature>
<gene>
    <name evidence="2" type="primary">ORF10815</name>
</gene>
<dbReference type="AlphaFoldDB" id="A0A0B6Y2G7"/>
<reference evidence="2" key="1">
    <citation type="submission" date="2014-12" db="EMBL/GenBank/DDBJ databases">
        <title>Insight into the proteome of Arion vulgaris.</title>
        <authorList>
            <person name="Aradska J."/>
            <person name="Bulat T."/>
            <person name="Smidak R."/>
            <person name="Sarate P."/>
            <person name="Gangsoo J."/>
            <person name="Sialana F."/>
            <person name="Bilban M."/>
            <person name="Lubec G."/>
        </authorList>
    </citation>
    <scope>NUCLEOTIDE SEQUENCE</scope>
    <source>
        <tissue evidence="2">Skin</tissue>
    </source>
</reference>
<name>A0A0B6Y2G7_9EUPU</name>
<evidence type="ECO:0000313" key="2">
    <source>
        <dbReference type="EMBL" id="CEK50457.1"/>
    </source>
</evidence>
<feature type="non-terminal residue" evidence="2">
    <location>
        <position position="49"/>
    </location>
</feature>
<feature type="compositionally biased region" description="Polar residues" evidence="1">
    <location>
        <begin position="19"/>
        <end position="34"/>
    </location>
</feature>
<organism evidence="2">
    <name type="scientific">Arion vulgaris</name>
    <dbReference type="NCBI Taxonomy" id="1028688"/>
    <lineage>
        <taxon>Eukaryota</taxon>
        <taxon>Metazoa</taxon>
        <taxon>Spiralia</taxon>
        <taxon>Lophotrochozoa</taxon>
        <taxon>Mollusca</taxon>
        <taxon>Gastropoda</taxon>
        <taxon>Heterobranchia</taxon>
        <taxon>Euthyneura</taxon>
        <taxon>Panpulmonata</taxon>
        <taxon>Eupulmonata</taxon>
        <taxon>Stylommatophora</taxon>
        <taxon>Helicina</taxon>
        <taxon>Arionoidea</taxon>
        <taxon>Arionidae</taxon>
        <taxon>Arion</taxon>
    </lineage>
</organism>
<feature type="region of interest" description="Disordered" evidence="1">
    <location>
        <begin position="1"/>
        <end position="49"/>
    </location>
</feature>
<dbReference type="EMBL" id="HACG01003592">
    <property type="protein sequence ID" value="CEK50457.1"/>
    <property type="molecule type" value="Transcribed_RNA"/>
</dbReference>
<evidence type="ECO:0000256" key="1">
    <source>
        <dbReference type="SAM" id="MobiDB-lite"/>
    </source>
</evidence>